<evidence type="ECO:0000256" key="8">
    <source>
        <dbReference type="ARBA" id="ARBA00022827"/>
    </source>
</evidence>
<evidence type="ECO:0000256" key="3">
    <source>
        <dbReference type="ARBA" id="ARBA00022630"/>
    </source>
</evidence>
<name>A0AAJ4RDW3_9BACT</name>
<dbReference type="InterPro" id="IPR023468">
    <property type="entry name" value="Riboflavin_kinase"/>
</dbReference>
<keyword evidence="4" id="KW-0288">FMN</keyword>
<organism evidence="14 15">
    <name type="scientific">Caminibacter pacificus</name>
    <dbReference type="NCBI Taxonomy" id="1424653"/>
    <lineage>
        <taxon>Bacteria</taxon>
        <taxon>Pseudomonadati</taxon>
        <taxon>Campylobacterota</taxon>
        <taxon>Epsilonproteobacteria</taxon>
        <taxon>Nautiliales</taxon>
        <taxon>Nautiliaceae</taxon>
        <taxon>Caminibacter</taxon>
    </lineage>
</organism>
<evidence type="ECO:0000256" key="5">
    <source>
        <dbReference type="ARBA" id="ARBA00022679"/>
    </source>
</evidence>
<dbReference type="EMBL" id="RJVK01000001">
    <property type="protein sequence ID" value="ROR40967.1"/>
    <property type="molecule type" value="Genomic_DNA"/>
</dbReference>
<evidence type="ECO:0000313" key="15">
    <source>
        <dbReference type="Proteomes" id="UP000272781"/>
    </source>
</evidence>
<keyword evidence="3" id="KW-0285">Flavoprotein</keyword>
<keyword evidence="8" id="KW-0274">FAD</keyword>
<evidence type="ECO:0000256" key="7">
    <source>
        <dbReference type="ARBA" id="ARBA00022741"/>
    </source>
</evidence>
<feature type="domain" description="Riboflavin kinase" evidence="12">
    <location>
        <begin position="135"/>
        <end position="252"/>
    </location>
</feature>
<comment type="catalytic activity">
    <reaction evidence="11">
        <text>FMN + ATP + H(+) = FAD + diphosphate</text>
        <dbReference type="Rhea" id="RHEA:17237"/>
        <dbReference type="ChEBI" id="CHEBI:15378"/>
        <dbReference type="ChEBI" id="CHEBI:30616"/>
        <dbReference type="ChEBI" id="CHEBI:33019"/>
        <dbReference type="ChEBI" id="CHEBI:57692"/>
        <dbReference type="ChEBI" id="CHEBI:58210"/>
        <dbReference type="EC" id="2.7.7.2"/>
    </reaction>
</comment>
<dbReference type="GO" id="GO:0005524">
    <property type="term" value="F:ATP binding"/>
    <property type="evidence" value="ECO:0007669"/>
    <property type="project" value="UniProtKB-KW"/>
</dbReference>
<evidence type="ECO:0000256" key="6">
    <source>
        <dbReference type="ARBA" id="ARBA00022695"/>
    </source>
</evidence>
<reference evidence="13" key="3">
    <citation type="submission" date="2019-06" db="EMBL/GenBank/DDBJ databases">
        <title>A comparative analysis of the Nautiliaceae.</title>
        <authorList>
            <person name="Grosche A."/>
            <person name="Smedile F."/>
            <person name="Vetriani C."/>
        </authorList>
    </citation>
    <scope>NUCLEOTIDE SEQUENCE</scope>
    <source>
        <strain evidence="13">TB6</strain>
    </source>
</reference>
<evidence type="ECO:0000313" key="13">
    <source>
        <dbReference type="EMBL" id="QCI28319.1"/>
    </source>
</evidence>
<protein>
    <submittedName>
        <fullName evidence="13">Bifunctional riboflavin kinase/FAD synthetase</fullName>
        <ecNumber evidence="13">2.7.1.26</ecNumber>
        <ecNumber evidence="13">2.7.7.2</ecNumber>
    </submittedName>
    <submittedName>
        <fullName evidence="14">Riboflavin kinase/FMN adenylyltransferase</fullName>
    </submittedName>
</protein>
<dbReference type="RefSeq" id="WP_123351866.1">
    <property type="nucleotide sequence ID" value="NZ_CP027432.2"/>
</dbReference>
<dbReference type="GO" id="GO:0003919">
    <property type="term" value="F:FMN adenylyltransferase activity"/>
    <property type="evidence" value="ECO:0007669"/>
    <property type="project" value="UniProtKB-EC"/>
</dbReference>
<evidence type="ECO:0000313" key="14">
    <source>
        <dbReference type="EMBL" id="ROR40967.1"/>
    </source>
</evidence>
<dbReference type="Proteomes" id="UP000272781">
    <property type="component" value="Unassembled WGS sequence"/>
</dbReference>
<keyword evidence="7" id="KW-0547">Nucleotide-binding</keyword>
<dbReference type="GO" id="GO:0009231">
    <property type="term" value="P:riboflavin biosynthetic process"/>
    <property type="evidence" value="ECO:0007669"/>
    <property type="project" value="InterPro"/>
</dbReference>
<dbReference type="AlphaFoldDB" id="A0AAJ4RDW3"/>
<dbReference type="Gene3D" id="3.40.50.620">
    <property type="entry name" value="HUPs"/>
    <property type="match status" value="1"/>
</dbReference>
<gene>
    <name evidence="13" type="ORF">C6V80_04900</name>
    <name evidence="14" type="ORF">EDC58_0449</name>
</gene>
<dbReference type="InterPro" id="IPR015864">
    <property type="entry name" value="FAD_synthase"/>
</dbReference>
<evidence type="ECO:0000256" key="2">
    <source>
        <dbReference type="ARBA" id="ARBA00010214"/>
    </source>
</evidence>
<reference evidence="16" key="1">
    <citation type="submission" date="2018-03" db="EMBL/GenBank/DDBJ databases">
        <title>A comparative analysis of the Nautiliaceae.</title>
        <authorList>
            <person name="Grosche A."/>
            <person name="Smedile F."/>
            <person name="Vetriani C."/>
        </authorList>
    </citation>
    <scope>NUCLEOTIDE SEQUENCE [LARGE SCALE GENOMIC DNA]</scope>
    <source>
        <strain evidence="16">TB6</strain>
    </source>
</reference>
<dbReference type="SMART" id="SM00904">
    <property type="entry name" value="Flavokinase"/>
    <property type="match status" value="1"/>
</dbReference>
<evidence type="ECO:0000256" key="1">
    <source>
        <dbReference type="ARBA" id="ARBA00004726"/>
    </source>
</evidence>
<dbReference type="EC" id="2.7.7.2" evidence="13"/>
<dbReference type="PANTHER" id="PTHR22749:SF6">
    <property type="entry name" value="RIBOFLAVIN KINASE"/>
    <property type="match status" value="1"/>
</dbReference>
<keyword evidence="6 14" id="KW-0548">Nucleotidyltransferase</keyword>
<dbReference type="CDD" id="cd02064">
    <property type="entry name" value="FAD_synthetase_N"/>
    <property type="match status" value="1"/>
</dbReference>
<dbReference type="InterPro" id="IPR023465">
    <property type="entry name" value="Riboflavin_kinase_dom_sf"/>
</dbReference>
<dbReference type="GO" id="GO:0008531">
    <property type="term" value="F:riboflavin kinase activity"/>
    <property type="evidence" value="ECO:0007669"/>
    <property type="project" value="UniProtKB-EC"/>
</dbReference>
<keyword evidence="5 13" id="KW-0808">Transferase</keyword>
<keyword evidence="16" id="KW-1185">Reference proteome</keyword>
<evidence type="ECO:0000259" key="12">
    <source>
        <dbReference type="SMART" id="SM00904"/>
    </source>
</evidence>
<evidence type="ECO:0000256" key="10">
    <source>
        <dbReference type="ARBA" id="ARBA00047880"/>
    </source>
</evidence>
<keyword evidence="9" id="KW-0067">ATP-binding</keyword>
<dbReference type="InterPro" id="IPR014729">
    <property type="entry name" value="Rossmann-like_a/b/a_fold"/>
</dbReference>
<comment type="pathway">
    <text evidence="1">Cofactor biosynthesis; FAD biosynthesis; FAD from FMN: step 1/1.</text>
</comment>
<dbReference type="Pfam" id="PF06574">
    <property type="entry name" value="FAD_syn"/>
    <property type="match status" value="1"/>
</dbReference>
<comment type="similarity">
    <text evidence="2">Belongs to the RibF family.</text>
</comment>
<dbReference type="EC" id="2.7.1.26" evidence="13"/>
<evidence type="ECO:0000313" key="16">
    <source>
        <dbReference type="Proteomes" id="UP000298805"/>
    </source>
</evidence>
<dbReference type="GO" id="GO:0009398">
    <property type="term" value="P:FMN biosynthetic process"/>
    <property type="evidence" value="ECO:0007669"/>
    <property type="project" value="TreeGrafter"/>
</dbReference>
<evidence type="ECO:0000256" key="9">
    <source>
        <dbReference type="ARBA" id="ARBA00022840"/>
    </source>
</evidence>
<proteinExistence type="inferred from homology"/>
<sequence length="263" mass="30019">MHKIAIGGFDGVHIAHKELINRADKVVIIEKGSSLTPGFDRLEYINKPFDFLFLDDIKHLSPYEFIEYLKKLNAKEIIVGEDFRFGHNRSGDISLLKEHFKVEVIKEIKIQGTGVHAKTIRELIRKGEISKANDFLGRFYKIKGTKIKGQGLGKKELVATINIELFKPYTQPKSGVYATKTNGFDSITFLGIRSTDNNFSIETHILDIEVDFSGLIEIEFVEFLRENRKFESLSALKEAIKQDIQNCKSVLNSRKNSYAKQYA</sequence>
<dbReference type="Pfam" id="PF01687">
    <property type="entry name" value="Flavokinase"/>
    <property type="match status" value="1"/>
</dbReference>
<dbReference type="Gene3D" id="2.40.30.30">
    <property type="entry name" value="Riboflavin kinase-like"/>
    <property type="match status" value="1"/>
</dbReference>
<accession>A0AAJ4RDW3</accession>
<comment type="catalytic activity">
    <reaction evidence="10">
        <text>riboflavin + ATP = FMN + ADP + H(+)</text>
        <dbReference type="Rhea" id="RHEA:14357"/>
        <dbReference type="ChEBI" id="CHEBI:15378"/>
        <dbReference type="ChEBI" id="CHEBI:30616"/>
        <dbReference type="ChEBI" id="CHEBI:57986"/>
        <dbReference type="ChEBI" id="CHEBI:58210"/>
        <dbReference type="ChEBI" id="CHEBI:456216"/>
        <dbReference type="EC" id="2.7.1.26"/>
    </reaction>
</comment>
<dbReference type="InterPro" id="IPR015865">
    <property type="entry name" value="Riboflavin_kinase_bac/euk"/>
</dbReference>
<dbReference type="Proteomes" id="UP000298805">
    <property type="component" value="Chromosome"/>
</dbReference>
<evidence type="ECO:0000256" key="11">
    <source>
        <dbReference type="ARBA" id="ARBA00049494"/>
    </source>
</evidence>
<evidence type="ECO:0000256" key="4">
    <source>
        <dbReference type="ARBA" id="ARBA00022643"/>
    </source>
</evidence>
<dbReference type="SUPFAM" id="SSF52374">
    <property type="entry name" value="Nucleotidylyl transferase"/>
    <property type="match status" value="1"/>
</dbReference>
<dbReference type="PANTHER" id="PTHR22749">
    <property type="entry name" value="RIBOFLAVIN KINASE/FMN ADENYLYLTRANSFERASE"/>
    <property type="match status" value="1"/>
</dbReference>
<dbReference type="SUPFAM" id="SSF82114">
    <property type="entry name" value="Riboflavin kinase-like"/>
    <property type="match status" value="1"/>
</dbReference>
<dbReference type="NCBIfam" id="NF004162">
    <property type="entry name" value="PRK05627.1-5"/>
    <property type="match status" value="1"/>
</dbReference>
<dbReference type="EMBL" id="CP027432">
    <property type="protein sequence ID" value="QCI28319.1"/>
    <property type="molecule type" value="Genomic_DNA"/>
</dbReference>
<keyword evidence="14" id="KW-0418">Kinase</keyword>
<reference evidence="14 15" key="2">
    <citation type="submission" date="2018-11" db="EMBL/GenBank/DDBJ databases">
        <title>Genomic Encyclopedia of Type Strains, Phase IV (KMG-IV): sequencing the most valuable type-strain genomes for metagenomic binning, comparative biology and taxonomic classification.</title>
        <authorList>
            <person name="Goeker M."/>
        </authorList>
    </citation>
    <scope>NUCLEOTIDE SEQUENCE [LARGE SCALE GENOMIC DNA]</scope>
    <source>
        <strain evidence="14 15">DSM 27783</strain>
    </source>
</reference>